<keyword evidence="1" id="KW-0472">Membrane</keyword>
<feature type="transmembrane region" description="Helical" evidence="1">
    <location>
        <begin position="37"/>
        <end position="62"/>
    </location>
</feature>
<reference evidence="2 3" key="1">
    <citation type="submission" date="2023-04" db="EMBL/GenBank/DDBJ databases">
        <title>A novel bacteria isolated from coastal sediment.</title>
        <authorList>
            <person name="Liu X.-J."/>
            <person name="Du Z.-J."/>
        </authorList>
    </citation>
    <scope>NUCLEOTIDE SEQUENCE [LARGE SCALE GENOMIC DNA]</scope>
    <source>
        <strain evidence="2 3">SDUM461003</strain>
    </source>
</reference>
<feature type="transmembrane region" description="Helical" evidence="1">
    <location>
        <begin position="103"/>
        <end position="121"/>
    </location>
</feature>
<accession>A0ABU1AZY7</accession>
<comment type="caution">
    <text evidence="2">The sequence shown here is derived from an EMBL/GenBank/DDBJ whole genome shotgun (WGS) entry which is preliminary data.</text>
</comment>
<protein>
    <submittedName>
        <fullName evidence="2">Uncharacterized protein</fullName>
    </submittedName>
</protein>
<keyword evidence="3" id="KW-1185">Reference proteome</keyword>
<proteinExistence type="predicted"/>
<feature type="transmembrane region" description="Helical" evidence="1">
    <location>
        <begin position="74"/>
        <end position="97"/>
    </location>
</feature>
<gene>
    <name evidence="2" type="ORF">QEH52_19550</name>
</gene>
<sequence>MKAPVKSSLVHLASVPPMALALDLLLWENSGSLGGMLTIFTLGLPFFYIILALPAFIHGLIFWKLKIEKQKKGILPFILCVTASTLGYFIWFMIWGGRIKKDIDQAVIVMALVSALTYFFFSKRRRWKADQGGVINSESLRSST</sequence>
<dbReference type="Proteomes" id="UP001225316">
    <property type="component" value="Unassembled WGS sequence"/>
</dbReference>
<name>A0ABU1AZY7_9BACT</name>
<dbReference type="RefSeq" id="WP_308952641.1">
    <property type="nucleotide sequence ID" value="NZ_JARXHW010000129.1"/>
</dbReference>
<keyword evidence="1" id="KW-0812">Transmembrane</keyword>
<evidence type="ECO:0000313" key="2">
    <source>
        <dbReference type="EMBL" id="MDQ8209723.1"/>
    </source>
</evidence>
<evidence type="ECO:0000313" key="3">
    <source>
        <dbReference type="Proteomes" id="UP001225316"/>
    </source>
</evidence>
<dbReference type="EMBL" id="JARXHW010000129">
    <property type="protein sequence ID" value="MDQ8209723.1"/>
    <property type="molecule type" value="Genomic_DNA"/>
</dbReference>
<organism evidence="2 3">
    <name type="scientific">Thalassobacterium maritimum</name>
    <dbReference type="NCBI Taxonomy" id="3041265"/>
    <lineage>
        <taxon>Bacteria</taxon>
        <taxon>Pseudomonadati</taxon>
        <taxon>Verrucomicrobiota</taxon>
        <taxon>Opitutia</taxon>
        <taxon>Puniceicoccales</taxon>
        <taxon>Coraliomargaritaceae</taxon>
        <taxon>Thalassobacterium</taxon>
    </lineage>
</organism>
<evidence type="ECO:0000256" key="1">
    <source>
        <dbReference type="SAM" id="Phobius"/>
    </source>
</evidence>
<keyword evidence="1" id="KW-1133">Transmembrane helix</keyword>